<feature type="compositionally biased region" description="Basic and acidic residues" evidence="3">
    <location>
        <begin position="1"/>
        <end position="16"/>
    </location>
</feature>
<dbReference type="InterPro" id="IPR029044">
    <property type="entry name" value="Nucleotide-diphossugar_trans"/>
</dbReference>
<name>A0A6P6W2K7_COFAR</name>
<organism evidence="5 6">
    <name type="scientific">Coffea arabica</name>
    <name type="common">Arabian coffee</name>
    <dbReference type="NCBI Taxonomy" id="13443"/>
    <lineage>
        <taxon>Eukaryota</taxon>
        <taxon>Viridiplantae</taxon>
        <taxon>Streptophyta</taxon>
        <taxon>Embryophyta</taxon>
        <taxon>Tracheophyta</taxon>
        <taxon>Spermatophyta</taxon>
        <taxon>Magnoliopsida</taxon>
        <taxon>eudicotyledons</taxon>
        <taxon>Gunneridae</taxon>
        <taxon>Pentapetalae</taxon>
        <taxon>asterids</taxon>
        <taxon>lamiids</taxon>
        <taxon>Gentianales</taxon>
        <taxon>Rubiaceae</taxon>
        <taxon>Ixoroideae</taxon>
        <taxon>Gardenieae complex</taxon>
        <taxon>Bertiereae - Coffeeae clade</taxon>
        <taxon>Coffeeae</taxon>
        <taxon>Coffea</taxon>
    </lineage>
</organism>
<feature type="region of interest" description="Disordered" evidence="3">
    <location>
        <begin position="73"/>
        <end position="147"/>
    </location>
</feature>
<dbReference type="InterPro" id="IPR044821">
    <property type="entry name" value="At1g28695/At4g15970-like"/>
</dbReference>
<proteinExistence type="inferred from homology"/>
<dbReference type="GeneID" id="113729593"/>
<keyword evidence="2" id="KW-0812">Transmembrane</keyword>
<keyword evidence="2" id="KW-0808">Transferase</keyword>
<keyword evidence="2" id="KW-0328">Glycosyltransferase</keyword>
<keyword evidence="2" id="KW-0333">Golgi apparatus</keyword>
<keyword evidence="5" id="KW-1185">Reference proteome</keyword>
<comment type="similarity">
    <text evidence="1 2">Belongs to the glycosyltransferase 77 family.</text>
</comment>
<feature type="region of interest" description="Disordered" evidence="3">
    <location>
        <begin position="1"/>
        <end position="27"/>
    </location>
</feature>
<dbReference type="InterPro" id="IPR005069">
    <property type="entry name" value="Nucl-diP-sugar_transferase"/>
</dbReference>
<protein>
    <recommendedName>
        <fullName evidence="2">Glycosyltransferase</fullName>
        <ecNumber evidence="2">2.4.2.-</ecNumber>
    </recommendedName>
</protein>
<dbReference type="EC" id="2.4.2.-" evidence="2"/>
<dbReference type="PANTHER" id="PTHR46038">
    <property type="entry name" value="EXPRESSED PROTEIN-RELATED"/>
    <property type="match status" value="1"/>
</dbReference>
<gene>
    <name evidence="6" type="primary">LOC113729593</name>
</gene>
<keyword evidence="2" id="KW-0735">Signal-anchor</keyword>
<feature type="compositionally biased region" description="Polar residues" evidence="3">
    <location>
        <begin position="73"/>
        <end position="102"/>
    </location>
</feature>
<keyword evidence="2" id="KW-0961">Cell wall biogenesis/degradation</keyword>
<sequence>MDVEDGRITGENDQKPSEPGGYHLLHHQNHHNFSTKSIIKIALLTIAALVACLVLYHSPYHVQYLLPASHNPFPSSSASQESTKANQSSLPSSDQGKSSDAGNLSPPPTDILQGNVSATANNDLTSQANLSPPMTTNNYTVQENLPSPDKVENEATKLEIVLRKAAMEDKTVILTTLNAAWTAPNSIFDLFLESFKIGNGTQWLLNHVVVLALDQKAYSHCTEVHPHCHSVSTEGVDFSGEAHFMSQDYLKMMWRRIDFLHTVLKMGYNFIFTDADVMWFRDPLSHLYSDADFQIACDHYWYTSTDLNNSPNGGFNYVKSNNRTIQFYKFWYTSKDRFPGQHDQDVLNGIKFDPFINEIGLKIRFLDTAFYGGFCEPSKDLNLVCTMHANCCIGLDNKIHDLRMLIEDWKKYMALPNEEKTMTPQTWTVPRICG</sequence>
<feature type="compositionally biased region" description="Polar residues" evidence="3">
    <location>
        <begin position="112"/>
        <end position="145"/>
    </location>
</feature>
<dbReference type="Pfam" id="PF03407">
    <property type="entry name" value="Nucleotid_trans"/>
    <property type="match status" value="1"/>
</dbReference>
<dbReference type="PANTHER" id="PTHR46038:SF58">
    <property type="entry name" value="GLYCOSYLTRANSFERASE"/>
    <property type="match status" value="1"/>
</dbReference>
<dbReference type="OrthoDB" id="540503at2759"/>
<evidence type="ECO:0000256" key="1">
    <source>
        <dbReference type="ARBA" id="ARBA00007033"/>
    </source>
</evidence>
<keyword evidence="2" id="KW-0472">Membrane</keyword>
<reference evidence="6" key="2">
    <citation type="submission" date="2025-08" db="UniProtKB">
        <authorList>
            <consortium name="RefSeq"/>
        </authorList>
    </citation>
    <scope>IDENTIFICATION</scope>
    <source>
        <tissue evidence="6">Leaves</tissue>
    </source>
</reference>
<evidence type="ECO:0000259" key="4">
    <source>
        <dbReference type="Pfam" id="PF03407"/>
    </source>
</evidence>
<dbReference type="Proteomes" id="UP001652660">
    <property type="component" value="Chromosome 2e"/>
</dbReference>
<accession>A0A6P6W2K7</accession>
<evidence type="ECO:0000256" key="3">
    <source>
        <dbReference type="SAM" id="MobiDB-lite"/>
    </source>
</evidence>
<comment type="subcellular location">
    <subcellularLocation>
        <location evidence="2">Golgi apparatus membrane</location>
        <topology evidence="2">Single-pass type II membrane protein</topology>
    </subcellularLocation>
</comment>
<reference evidence="5" key="1">
    <citation type="journal article" date="2025" name="Foods">
        <title>Unveiling the Microbial Signatures of Arabica Coffee Cherries: Insights into Ripeness Specific Diversity, Functional Traits, and Implications for Quality and Safety.</title>
        <authorList>
            <consortium name="RefSeq"/>
            <person name="Tenea G.N."/>
            <person name="Cifuentes V."/>
            <person name="Reyes P."/>
            <person name="Cevallos-Vallejos M."/>
        </authorList>
    </citation>
    <scope>NUCLEOTIDE SEQUENCE [LARGE SCALE GENOMIC DNA]</scope>
</reference>
<dbReference type="GO" id="GO:0071555">
    <property type="term" value="P:cell wall organization"/>
    <property type="evidence" value="ECO:0007669"/>
    <property type="project" value="UniProtKB-KW"/>
</dbReference>
<evidence type="ECO:0000313" key="6">
    <source>
        <dbReference type="RefSeq" id="XP_027109669.1"/>
    </source>
</evidence>
<evidence type="ECO:0000256" key="2">
    <source>
        <dbReference type="RuleBase" id="RU363055"/>
    </source>
</evidence>
<dbReference type="GO" id="GO:0000139">
    <property type="term" value="C:Golgi membrane"/>
    <property type="evidence" value="ECO:0007669"/>
    <property type="project" value="UniProtKB-SubCell"/>
</dbReference>
<dbReference type="RefSeq" id="XP_027109669.1">
    <property type="nucleotide sequence ID" value="XM_027253868.2"/>
</dbReference>
<feature type="domain" description="Nucleotide-diphospho-sugar transferase" evidence="4">
    <location>
        <begin position="204"/>
        <end position="402"/>
    </location>
</feature>
<dbReference type="SUPFAM" id="SSF53448">
    <property type="entry name" value="Nucleotide-diphospho-sugar transferases"/>
    <property type="match status" value="1"/>
</dbReference>
<dbReference type="GO" id="GO:0016757">
    <property type="term" value="F:glycosyltransferase activity"/>
    <property type="evidence" value="ECO:0007669"/>
    <property type="project" value="UniProtKB-KW"/>
</dbReference>
<evidence type="ECO:0000313" key="5">
    <source>
        <dbReference type="Proteomes" id="UP001652660"/>
    </source>
</evidence>
<feature type="transmembrane region" description="Helical" evidence="2">
    <location>
        <begin position="38"/>
        <end position="56"/>
    </location>
</feature>
<dbReference type="AlphaFoldDB" id="A0A6P6W2K7"/>
<keyword evidence="2" id="KW-1133">Transmembrane helix</keyword>